<sequence length="103" mass="9927">ISIILSTISSHVSVIPYPSYSTLHLLRSDFVGPGCLAAPAAELSPISSPGVPSGAPVSVGLVVRGDGKGNGGDGTGSGGESKAACLAMDASVDADMGGSSLTV</sequence>
<organism evidence="1">
    <name type="scientific">Tanacetum cinerariifolium</name>
    <name type="common">Dalmatian daisy</name>
    <name type="synonym">Chrysanthemum cinerariifolium</name>
    <dbReference type="NCBI Taxonomy" id="118510"/>
    <lineage>
        <taxon>Eukaryota</taxon>
        <taxon>Viridiplantae</taxon>
        <taxon>Streptophyta</taxon>
        <taxon>Embryophyta</taxon>
        <taxon>Tracheophyta</taxon>
        <taxon>Spermatophyta</taxon>
        <taxon>Magnoliopsida</taxon>
        <taxon>eudicotyledons</taxon>
        <taxon>Gunneridae</taxon>
        <taxon>Pentapetalae</taxon>
        <taxon>asterids</taxon>
        <taxon>campanulids</taxon>
        <taxon>Asterales</taxon>
        <taxon>Asteraceae</taxon>
        <taxon>Asteroideae</taxon>
        <taxon>Anthemideae</taxon>
        <taxon>Anthemidinae</taxon>
        <taxon>Tanacetum</taxon>
    </lineage>
</organism>
<proteinExistence type="predicted"/>
<evidence type="ECO:0000313" key="1">
    <source>
        <dbReference type="EMBL" id="GFD45699.1"/>
    </source>
</evidence>
<feature type="non-terminal residue" evidence="1">
    <location>
        <position position="103"/>
    </location>
</feature>
<feature type="non-terminal residue" evidence="1">
    <location>
        <position position="1"/>
    </location>
</feature>
<name>A0A699WG47_TANCI</name>
<dbReference type="AlphaFoldDB" id="A0A699WG47"/>
<dbReference type="EMBL" id="BKCJ011655753">
    <property type="protein sequence ID" value="GFD45699.1"/>
    <property type="molecule type" value="Genomic_DNA"/>
</dbReference>
<protein>
    <submittedName>
        <fullName evidence="1">Uncharacterized protein</fullName>
    </submittedName>
</protein>
<comment type="caution">
    <text evidence="1">The sequence shown here is derived from an EMBL/GenBank/DDBJ whole genome shotgun (WGS) entry which is preliminary data.</text>
</comment>
<reference evidence="1" key="1">
    <citation type="journal article" date="2019" name="Sci. Rep.">
        <title>Draft genome of Tanacetum cinerariifolium, the natural source of mosquito coil.</title>
        <authorList>
            <person name="Yamashiro T."/>
            <person name="Shiraishi A."/>
            <person name="Satake H."/>
            <person name="Nakayama K."/>
        </authorList>
    </citation>
    <scope>NUCLEOTIDE SEQUENCE</scope>
</reference>
<accession>A0A699WG47</accession>
<gene>
    <name evidence="1" type="ORF">Tci_917668</name>
</gene>